<comment type="similarity">
    <text evidence="1">Belongs to the protein kinase superfamily. CAMK Ser/Thr protein kinase family. PIM subfamily.</text>
</comment>
<feature type="domain" description="Protein kinase" evidence="13">
    <location>
        <begin position="149"/>
        <end position="360"/>
    </location>
</feature>
<dbReference type="InterPro" id="IPR051138">
    <property type="entry name" value="PIM_Ser/Thr_kinase"/>
</dbReference>
<dbReference type="SUPFAM" id="SSF56112">
    <property type="entry name" value="Protein kinase-like (PK-like)"/>
    <property type="match status" value="1"/>
</dbReference>
<comment type="catalytic activity">
    <reaction evidence="8">
        <text>L-threonyl-[protein] + ATP = O-phospho-L-threonyl-[protein] + ADP + H(+)</text>
        <dbReference type="Rhea" id="RHEA:46608"/>
        <dbReference type="Rhea" id="RHEA-COMP:11060"/>
        <dbReference type="Rhea" id="RHEA-COMP:11605"/>
        <dbReference type="ChEBI" id="CHEBI:15378"/>
        <dbReference type="ChEBI" id="CHEBI:30013"/>
        <dbReference type="ChEBI" id="CHEBI:30616"/>
        <dbReference type="ChEBI" id="CHEBI:61977"/>
        <dbReference type="ChEBI" id="CHEBI:456216"/>
        <dbReference type="EC" id="2.7.11.1"/>
    </reaction>
</comment>
<dbReference type="InterPro" id="IPR000719">
    <property type="entry name" value="Prot_kinase_dom"/>
</dbReference>
<gene>
    <name evidence="14" type="ORF">G5714_004407</name>
</gene>
<evidence type="ECO:0000256" key="1">
    <source>
        <dbReference type="ARBA" id="ARBA00005505"/>
    </source>
</evidence>
<feature type="binding site" evidence="10">
    <location>
        <position position="178"/>
    </location>
    <ligand>
        <name>ATP</name>
        <dbReference type="ChEBI" id="CHEBI:30616"/>
    </ligand>
</feature>
<proteinExistence type="inferred from homology"/>
<evidence type="ECO:0000256" key="10">
    <source>
        <dbReference type="PROSITE-ProRule" id="PRU10141"/>
    </source>
</evidence>
<comment type="catalytic activity">
    <reaction evidence="9">
        <text>L-seryl-[protein] + ATP = O-phospho-L-seryl-[protein] + ADP + H(+)</text>
        <dbReference type="Rhea" id="RHEA:17989"/>
        <dbReference type="Rhea" id="RHEA-COMP:9863"/>
        <dbReference type="Rhea" id="RHEA-COMP:11604"/>
        <dbReference type="ChEBI" id="CHEBI:15378"/>
        <dbReference type="ChEBI" id="CHEBI:29999"/>
        <dbReference type="ChEBI" id="CHEBI:30616"/>
        <dbReference type="ChEBI" id="CHEBI:83421"/>
        <dbReference type="ChEBI" id="CHEBI:456216"/>
        <dbReference type="EC" id="2.7.11.1"/>
    </reaction>
</comment>
<evidence type="ECO:0000259" key="13">
    <source>
        <dbReference type="PROSITE" id="PS50011"/>
    </source>
</evidence>
<keyword evidence="6" id="KW-0418">Kinase</keyword>
<evidence type="ECO:0000256" key="7">
    <source>
        <dbReference type="ARBA" id="ARBA00022840"/>
    </source>
</evidence>
<dbReference type="Pfam" id="PF00069">
    <property type="entry name" value="Pkinase"/>
    <property type="match status" value="1"/>
</dbReference>
<evidence type="ECO:0000256" key="2">
    <source>
        <dbReference type="ARBA" id="ARBA00012513"/>
    </source>
</evidence>
<accession>A0A7J6D5F5</accession>
<dbReference type="EMBL" id="JAAMOB010000004">
    <property type="protein sequence ID" value="KAF4114184.1"/>
    <property type="molecule type" value="Genomic_DNA"/>
</dbReference>
<reference evidence="14 15" key="1">
    <citation type="submission" date="2020-04" db="EMBL/GenBank/DDBJ databases">
        <title>Chromosome-level genome assembly of a cyprinid fish Onychostoma macrolepis by integration of Nanopore Sequencing, Bionano and Hi-C technology.</title>
        <authorList>
            <person name="Wang D."/>
        </authorList>
    </citation>
    <scope>NUCLEOTIDE SEQUENCE [LARGE SCALE GENOMIC DNA]</scope>
    <source>
        <strain evidence="14">SWU-2019</strain>
        <tissue evidence="14">Muscle</tissue>
    </source>
</reference>
<keyword evidence="7 10" id="KW-0067">ATP-binding</keyword>
<sequence>MWSLQSLSITKTQLILIRARPAPNQRLSRIKHILSHPQPQVHPASVRQTVTQIQLILSQLKKNKPKVKKKNGFCSFFRRTWWTVKCATKQHNNLAPLPPQDDTDSADPQPGPSGPDPAALQDPTDLQLDPSIRTVSFPGLSTLPFSELYVAEEEVGRGFFGRVCEGIRKSDGQHVAIKFTTKRETDRYITFPGVSEPLFAEVALNLLLNRAPLSPYRFILVLEYSQPSKDLFKSVFREAPSESQARDLMYQAVLGAKHCLDRGIFHRDIKLDNYVINTTTKQVKLIDFGCGEFVKRGGHKGVFIGYACPPEYFVDFEYEAEPTTVWSLCIMMYRTVCGRQPLTDEHGGLSFHSRVSTALL</sequence>
<evidence type="ECO:0000256" key="5">
    <source>
        <dbReference type="ARBA" id="ARBA00022741"/>
    </source>
</evidence>
<dbReference type="EC" id="2.7.11.1" evidence="2"/>
<keyword evidence="5 10" id="KW-0547">Nucleotide-binding</keyword>
<dbReference type="GO" id="GO:0004674">
    <property type="term" value="F:protein serine/threonine kinase activity"/>
    <property type="evidence" value="ECO:0007669"/>
    <property type="project" value="UniProtKB-KW"/>
</dbReference>
<evidence type="ECO:0000256" key="8">
    <source>
        <dbReference type="ARBA" id="ARBA00047899"/>
    </source>
</evidence>
<dbReference type="PROSITE" id="PS00108">
    <property type="entry name" value="PROTEIN_KINASE_ST"/>
    <property type="match status" value="1"/>
</dbReference>
<keyword evidence="4" id="KW-0808">Transferase</keyword>
<keyword evidence="3 11" id="KW-0723">Serine/threonine-protein kinase</keyword>
<protein>
    <recommendedName>
        <fullName evidence="2">non-specific serine/threonine protein kinase</fullName>
        <ecNumber evidence="2">2.7.11.1</ecNumber>
    </recommendedName>
</protein>
<evidence type="ECO:0000256" key="9">
    <source>
        <dbReference type="ARBA" id="ARBA00048679"/>
    </source>
</evidence>
<evidence type="ECO:0000256" key="6">
    <source>
        <dbReference type="ARBA" id="ARBA00022777"/>
    </source>
</evidence>
<name>A0A7J6D5F5_9TELE</name>
<dbReference type="AlphaFoldDB" id="A0A7J6D5F5"/>
<dbReference type="InterPro" id="IPR008271">
    <property type="entry name" value="Ser/Thr_kinase_AS"/>
</dbReference>
<dbReference type="Proteomes" id="UP000579812">
    <property type="component" value="Unassembled WGS sequence"/>
</dbReference>
<dbReference type="GO" id="GO:0005737">
    <property type="term" value="C:cytoplasm"/>
    <property type="evidence" value="ECO:0007669"/>
    <property type="project" value="TreeGrafter"/>
</dbReference>
<dbReference type="GO" id="GO:0007346">
    <property type="term" value="P:regulation of mitotic cell cycle"/>
    <property type="evidence" value="ECO:0007669"/>
    <property type="project" value="TreeGrafter"/>
</dbReference>
<dbReference type="InterPro" id="IPR017441">
    <property type="entry name" value="Protein_kinase_ATP_BS"/>
</dbReference>
<dbReference type="Gene3D" id="1.10.510.10">
    <property type="entry name" value="Transferase(Phosphotransferase) domain 1"/>
    <property type="match status" value="1"/>
</dbReference>
<dbReference type="PANTHER" id="PTHR22984:SF11">
    <property type="entry name" value="AURORA KINASE-RELATED"/>
    <property type="match status" value="1"/>
</dbReference>
<feature type="region of interest" description="Disordered" evidence="12">
    <location>
        <begin position="92"/>
        <end position="125"/>
    </location>
</feature>
<dbReference type="PANTHER" id="PTHR22984">
    <property type="entry name" value="SERINE/THREONINE-PROTEIN KINASE PIM"/>
    <property type="match status" value="1"/>
</dbReference>
<evidence type="ECO:0000313" key="14">
    <source>
        <dbReference type="EMBL" id="KAF4114184.1"/>
    </source>
</evidence>
<evidence type="ECO:0000256" key="12">
    <source>
        <dbReference type="SAM" id="MobiDB-lite"/>
    </source>
</evidence>
<organism evidence="14 15">
    <name type="scientific">Onychostoma macrolepis</name>
    <dbReference type="NCBI Taxonomy" id="369639"/>
    <lineage>
        <taxon>Eukaryota</taxon>
        <taxon>Metazoa</taxon>
        <taxon>Chordata</taxon>
        <taxon>Craniata</taxon>
        <taxon>Vertebrata</taxon>
        <taxon>Euteleostomi</taxon>
        <taxon>Actinopterygii</taxon>
        <taxon>Neopterygii</taxon>
        <taxon>Teleostei</taxon>
        <taxon>Ostariophysi</taxon>
        <taxon>Cypriniformes</taxon>
        <taxon>Cyprinidae</taxon>
        <taxon>Acrossocheilinae</taxon>
        <taxon>Onychostoma</taxon>
    </lineage>
</organism>
<dbReference type="GO" id="GO:0005524">
    <property type="term" value="F:ATP binding"/>
    <property type="evidence" value="ECO:0007669"/>
    <property type="project" value="UniProtKB-UniRule"/>
</dbReference>
<evidence type="ECO:0000256" key="3">
    <source>
        <dbReference type="ARBA" id="ARBA00022527"/>
    </source>
</evidence>
<dbReference type="InterPro" id="IPR011009">
    <property type="entry name" value="Kinase-like_dom_sf"/>
</dbReference>
<evidence type="ECO:0000313" key="15">
    <source>
        <dbReference type="Proteomes" id="UP000579812"/>
    </source>
</evidence>
<dbReference type="PROSITE" id="PS00107">
    <property type="entry name" value="PROTEIN_KINASE_ATP"/>
    <property type="match status" value="1"/>
</dbReference>
<dbReference type="SMART" id="SM00220">
    <property type="entry name" value="S_TKc"/>
    <property type="match status" value="1"/>
</dbReference>
<dbReference type="PROSITE" id="PS50011">
    <property type="entry name" value="PROTEIN_KINASE_DOM"/>
    <property type="match status" value="1"/>
</dbReference>
<evidence type="ECO:0000256" key="11">
    <source>
        <dbReference type="RuleBase" id="RU000304"/>
    </source>
</evidence>
<dbReference type="GO" id="GO:0043066">
    <property type="term" value="P:negative regulation of apoptotic process"/>
    <property type="evidence" value="ECO:0007669"/>
    <property type="project" value="TreeGrafter"/>
</dbReference>
<keyword evidence="15" id="KW-1185">Reference proteome</keyword>
<comment type="caution">
    <text evidence="14">The sequence shown here is derived from an EMBL/GenBank/DDBJ whole genome shotgun (WGS) entry which is preliminary data.</text>
</comment>
<evidence type="ECO:0000256" key="4">
    <source>
        <dbReference type="ARBA" id="ARBA00022679"/>
    </source>
</evidence>
<dbReference type="Gene3D" id="3.30.200.20">
    <property type="entry name" value="Phosphorylase Kinase, domain 1"/>
    <property type="match status" value="1"/>
</dbReference>